<organism evidence="1">
    <name type="scientific">Spodoptera frugiperda</name>
    <name type="common">Fall armyworm</name>
    <dbReference type="NCBI Taxonomy" id="7108"/>
    <lineage>
        <taxon>Eukaryota</taxon>
        <taxon>Metazoa</taxon>
        <taxon>Ecdysozoa</taxon>
        <taxon>Arthropoda</taxon>
        <taxon>Hexapoda</taxon>
        <taxon>Insecta</taxon>
        <taxon>Pterygota</taxon>
        <taxon>Neoptera</taxon>
        <taxon>Endopterygota</taxon>
        <taxon>Lepidoptera</taxon>
        <taxon>Glossata</taxon>
        <taxon>Ditrysia</taxon>
        <taxon>Noctuoidea</taxon>
        <taxon>Noctuidae</taxon>
        <taxon>Amphipyrinae</taxon>
        <taxon>Spodoptera</taxon>
    </lineage>
</organism>
<protein>
    <submittedName>
        <fullName evidence="1">SFRICE_036997</fullName>
    </submittedName>
</protein>
<accession>A0A2H1X058</accession>
<dbReference type="AlphaFoldDB" id="A0A2H1X058"/>
<reference evidence="1" key="1">
    <citation type="submission" date="2016-07" db="EMBL/GenBank/DDBJ databases">
        <authorList>
            <person name="Bretaudeau A."/>
        </authorList>
    </citation>
    <scope>NUCLEOTIDE SEQUENCE</scope>
    <source>
        <strain evidence="1">Rice</strain>
        <tissue evidence="1">Whole body</tissue>
    </source>
</reference>
<name>A0A2H1X058_SPOFR</name>
<gene>
    <name evidence="1" type="ORF">SFRICE_036997</name>
</gene>
<dbReference type="EMBL" id="ODYU01012362">
    <property type="protein sequence ID" value="SOQ58638.1"/>
    <property type="molecule type" value="Genomic_DNA"/>
</dbReference>
<sequence length="158" mass="18621">MNPYHGLKLVEFLVKHLHIYERAFPNGNQPPRDEACIQQYTSFIIINLFSSTAGHRLLQWHTTELDLQLYASNHYQPPCGYRYSSYLEGPLHYACLHRSTSFSRYYYDDSIVKQNKPIRGTKNVHFYALPPGDITIKCYRVRTMWKMERVGSMAQKIK</sequence>
<evidence type="ECO:0000313" key="1">
    <source>
        <dbReference type="EMBL" id="SOQ58638.1"/>
    </source>
</evidence>
<proteinExistence type="predicted"/>